<dbReference type="GO" id="GO:0003677">
    <property type="term" value="F:DNA binding"/>
    <property type="evidence" value="ECO:0007669"/>
    <property type="project" value="UniProtKB-KW"/>
</dbReference>
<evidence type="ECO:0000313" key="11">
    <source>
        <dbReference type="Proteomes" id="UP000193560"/>
    </source>
</evidence>
<evidence type="ECO:0000256" key="5">
    <source>
        <dbReference type="ARBA" id="ARBA00022895"/>
    </source>
</evidence>
<dbReference type="InterPro" id="IPR004365">
    <property type="entry name" value="NA-bd_OB_tRNA"/>
</dbReference>
<dbReference type="InterPro" id="IPR040260">
    <property type="entry name" value="RFA2-like"/>
</dbReference>
<keyword evidence="6" id="KW-0238">DNA-binding</keyword>
<evidence type="ECO:0000259" key="9">
    <source>
        <dbReference type="Pfam" id="PF01336"/>
    </source>
</evidence>
<evidence type="ECO:0000256" key="2">
    <source>
        <dbReference type="ARBA" id="ARBA00004574"/>
    </source>
</evidence>
<evidence type="ECO:0000313" key="10">
    <source>
        <dbReference type="EMBL" id="ORZ22117.1"/>
    </source>
</evidence>
<keyword evidence="7" id="KW-0539">Nucleus</keyword>
<evidence type="ECO:0000256" key="6">
    <source>
        <dbReference type="ARBA" id="ARBA00023125"/>
    </source>
</evidence>
<evidence type="ECO:0000256" key="8">
    <source>
        <dbReference type="ARBA" id="ARBA00030039"/>
    </source>
</evidence>
<evidence type="ECO:0000256" key="3">
    <source>
        <dbReference type="ARBA" id="ARBA00017411"/>
    </source>
</evidence>
<dbReference type="Gene3D" id="2.40.50.140">
    <property type="entry name" value="Nucleic acid-binding proteins"/>
    <property type="match status" value="1"/>
</dbReference>
<feature type="domain" description="OB" evidence="9">
    <location>
        <begin position="48"/>
        <end position="116"/>
    </location>
</feature>
<evidence type="ECO:0000256" key="7">
    <source>
        <dbReference type="ARBA" id="ARBA00023242"/>
    </source>
</evidence>
<dbReference type="Proteomes" id="UP000193560">
    <property type="component" value="Unassembled WGS sequence"/>
</dbReference>
<dbReference type="OrthoDB" id="77828at2759"/>
<dbReference type="STRING" id="90262.A0A1X2ITM2"/>
<organism evidence="10 11">
    <name type="scientific">Absidia repens</name>
    <dbReference type="NCBI Taxonomy" id="90262"/>
    <lineage>
        <taxon>Eukaryota</taxon>
        <taxon>Fungi</taxon>
        <taxon>Fungi incertae sedis</taxon>
        <taxon>Mucoromycota</taxon>
        <taxon>Mucoromycotina</taxon>
        <taxon>Mucoromycetes</taxon>
        <taxon>Mucorales</taxon>
        <taxon>Cunninghamellaceae</taxon>
        <taxon>Absidia</taxon>
    </lineage>
</organism>
<keyword evidence="4" id="KW-0158">Chromosome</keyword>
<comment type="caution">
    <text evidence="10">The sequence shown here is derived from an EMBL/GenBank/DDBJ whole genome shotgun (WGS) entry which is preliminary data.</text>
</comment>
<evidence type="ECO:0000256" key="1">
    <source>
        <dbReference type="ARBA" id="ARBA00004123"/>
    </source>
</evidence>
<sequence>MNPLFWGLDPLFWTNVKLFIKDILNLTEVPDYKDIFTFFDHHIRYTQLCGVIVAVEQTSSMMIYTVDDGSGVLPCVRWKDNIKKREMVNMGDCVRITGRIATYNGTRQVKIFDLAVLTDPNWELLFNLEIMALRRDHYSKPFRVPTRITQHEEELKRELEMGKDTLPMVLSEDVKQNFENSLLSYLETKFGTTTIFTLVDLQSDPDVHDLARLFLPNNEQGPTHMIHQIKTLLSRAFYTLKEEGNFISTSIDEDQYILFNDRDLELEILNVIRSTLDTHGRHNLVGVNHKYICYKVQERFKELPTKKISKCIYGLDENSIIYRTDAVGRTVELCDYRIMDDV</sequence>
<dbReference type="GO" id="GO:0000781">
    <property type="term" value="C:chromosome, telomeric region"/>
    <property type="evidence" value="ECO:0007669"/>
    <property type="project" value="UniProtKB-SubCell"/>
</dbReference>
<dbReference type="SUPFAM" id="SSF50249">
    <property type="entry name" value="Nucleic acid-binding proteins"/>
    <property type="match status" value="1"/>
</dbReference>
<gene>
    <name evidence="10" type="ORF">BCR42DRAFT_162666</name>
</gene>
<dbReference type="AlphaFoldDB" id="A0A1X2ITM2"/>
<dbReference type="Pfam" id="PF01336">
    <property type="entry name" value="tRNA_anti-codon"/>
    <property type="match status" value="1"/>
</dbReference>
<dbReference type="PANTHER" id="PTHR13989:SF33">
    <property type="entry name" value="CST COMPLEX SUBUNIT STN1"/>
    <property type="match status" value="1"/>
</dbReference>
<evidence type="ECO:0000256" key="4">
    <source>
        <dbReference type="ARBA" id="ARBA00022454"/>
    </source>
</evidence>
<dbReference type="GO" id="GO:0005634">
    <property type="term" value="C:nucleus"/>
    <property type="evidence" value="ECO:0007669"/>
    <property type="project" value="UniProtKB-SubCell"/>
</dbReference>
<keyword evidence="5" id="KW-0779">Telomere</keyword>
<protein>
    <recommendedName>
        <fullName evidence="3">CST complex subunit STN1</fullName>
    </recommendedName>
    <alternativeName>
        <fullName evidence="8">Suppressor of cdc thirteen homolog</fullName>
    </alternativeName>
</protein>
<comment type="subcellular location">
    <subcellularLocation>
        <location evidence="2">Chromosome</location>
        <location evidence="2">Telomere</location>
    </subcellularLocation>
    <subcellularLocation>
        <location evidence="1">Nucleus</location>
    </subcellularLocation>
</comment>
<accession>A0A1X2ITM2</accession>
<name>A0A1X2ITM2_9FUNG</name>
<dbReference type="PANTHER" id="PTHR13989">
    <property type="entry name" value="REPLICATION PROTEIN A-RELATED"/>
    <property type="match status" value="1"/>
</dbReference>
<proteinExistence type="predicted"/>
<reference evidence="10 11" key="1">
    <citation type="submission" date="2016-07" db="EMBL/GenBank/DDBJ databases">
        <title>Pervasive Adenine N6-methylation of Active Genes in Fungi.</title>
        <authorList>
            <consortium name="DOE Joint Genome Institute"/>
            <person name="Mondo S.J."/>
            <person name="Dannebaum R.O."/>
            <person name="Kuo R.C."/>
            <person name="Labutti K."/>
            <person name="Haridas S."/>
            <person name="Kuo A."/>
            <person name="Salamov A."/>
            <person name="Ahrendt S.R."/>
            <person name="Lipzen A."/>
            <person name="Sullivan W."/>
            <person name="Andreopoulos W.B."/>
            <person name="Clum A."/>
            <person name="Lindquist E."/>
            <person name="Daum C."/>
            <person name="Ramamoorthy G.K."/>
            <person name="Gryganskyi A."/>
            <person name="Culley D."/>
            <person name="Magnuson J.K."/>
            <person name="James T.Y."/>
            <person name="O'Malley M.A."/>
            <person name="Stajich J.E."/>
            <person name="Spatafora J.W."/>
            <person name="Visel A."/>
            <person name="Grigoriev I.V."/>
        </authorList>
    </citation>
    <scope>NUCLEOTIDE SEQUENCE [LARGE SCALE GENOMIC DNA]</scope>
    <source>
        <strain evidence="10 11">NRRL 1336</strain>
    </source>
</reference>
<keyword evidence="11" id="KW-1185">Reference proteome</keyword>
<dbReference type="InterPro" id="IPR012340">
    <property type="entry name" value="NA-bd_OB-fold"/>
</dbReference>
<dbReference type="EMBL" id="MCGE01000004">
    <property type="protein sequence ID" value="ORZ22117.1"/>
    <property type="molecule type" value="Genomic_DNA"/>
</dbReference>